<organism evidence="2 3">
    <name type="scientific">Dothidotthia symphoricarpi CBS 119687</name>
    <dbReference type="NCBI Taxonomy" id="1392245"/>
    <lineage>
        <taxon>Eukaryota</taxon>
        <taxon>Fungi</taxon>
        <taxon>Dikarya</taxon>
        <taxon>Ascomycota</taxon>
        <taxon>Pezizomycotina</taxon>
        <taxon>Dothideomycetes</taxon>
        <taxon>Pleosporomycetidae</taxon>
        <taxon>Pleosporales</taxon>
        <taxon>Dothidotthiaceae</taxon>
        <taxon>Dothidotthia</taxon>
    </lineage>
</organism>
<dbReference type="PANTHER" id="PTHR38117:SF1">
    <property type="entry name" value="DUF3074 DOMAIN-CONTAINING PROTEIN"/>
    <property type="match status" value="1"/>
</dbReference>
<gene>
    <name evidence="2" type="ORF">P153DRAFT_359993</name>
</gene>
<dbReference type="RefSeq" id="XP_033520036.1">
    <property type="nucleotide sequence ID" value="XM_033666892.1"/>
</dbReference>
<reference evidence="2" key="1">
    <citation type="journal article" date="2020" name="Stud. Mycol.">
        <title>101 Dothideomycetes genomes: a test case for predicting lifestyles and emergence of pathogens.</title>
        <authorList>
            <person name="Haridas S."/>
            <person name="Albert R."/>
            <person name="Binder M."/>
            <person name="Bloem J."/>
            <person name="Labutti K."/>
            <person name="Salamov A."/>
            <person name="Andreopoulos B."/>
            <person name="Baker S."/>
            <person name="Barry K."/>
            <person name="Bills G."/>
            <person name="Bluhm B."/>
            <person name="Cannon C."/>
            <person name="Castanera R."/>
            <person name="Culley D."/>
            <person name="Daum C."/>
            <person name="Ezra D."/>
            <person name="Gonzalez J."/>
            <person name="Henrissat B."/>
            <person name="Kuo A."/>
            <person name="Liang C."/>
            <person name="Lipzen A."/>
            <person name="Lutzoni F."/>
            <person name="Magnuson J."/>
            <person name="Mondo S."/>
            <person name="Nolan M."/>
            <person name="Ohm R."/>
            <person name="Pangilinan J."/>
            <person name="Park H.-J."/>
            <person name="Ramirez L."/>
            <person name="Alfaro M."/>
            <person name="Sun H."/>
            <person name="Tritt A."/>
            <person name="Yoshinaga Y."/>
            <person name="Zwiers L.-H."/>
            <person name="Turgeon B."/>
            <person name="Goodwin S."/>
            <person name="Spatafora J."/>
            <person name="Crous P."/>
            <person name="Grigoriev I."/>
        </authorList>
    </citation>
    <scope>NUCLEOTIDE SEQUENCE</scope>
    <source>
        <strain evidence="2">CBS 119687</strain>
    </source>
</reference>
<feature type="domain" description="DUF7053" evidence="1">
    <location>
        <begin position="6"/>
        <end position="163"/>
    </location>
</feature>
<dbReference type="AlphaFoldDB" id="A0A6A6A3F7"/>
<dbReference type="EMBL" id="ML977515">
    <property type="protein sequence ID" value="KAF2125644.1"/>
    <property type="molecule type" value="Genomic_DNA"/>
</dbReference>
<dbReference type="Proteomes" id="UP000799771">
    <property type="component" value="Unassembled WGS sequence"/>
</dbReference>
<dbReference type="InterPro" id="IPR055481">
    <property type="entry name" value="DUF7053"/>
</dbReference>
<evidence type="ECO:0000313" key="3">
    <source>
        <dbReference type="Proteomes" id="UP000799771"/>
    </source>
</evidence>
<dbReference type="GeneID" id="54407324"/>
<dbReference type="OrthoDB" id="4794810at2759"/>
<proteinExistence type="predicted"/>
<evidence type="ECO:0000313" key="2">
    <source>
        <dbReference type="EMBL" id="KAF2125644.1"/>
    </source>
</evidence>
<protein>
    <recommendedName>
        <fullName evidence="1">DUF7053 domain-containing protein</fullName>
    </recommendedName>
</protein>
<evidence type="ECO:0000259" key="1">
    <source>
        <dbReference type="Pfam" id="PF23155"/>
    </source>
</evidence>
<sequence>MFSFSTTAALHHVTPLPSATTIQTALTILHNHDLLIRLDPELSHYETLPPLPSAPNTKRYKITDTVHALPAGLWDSRVTFESEITDMDDGAEWLIKAPLGLVQKTTWRIIRAETLAEEERGQGEWCLVEDMEIKGNRMVVGFVKAKCEEGWRGVHGRFLAHLEKS</sequence>
<dbReference type="Pfam" id="PF23155">
    <property type="entry name" value="DUF7053"/>
    <property type="match status" value="1"/>
</dbReference>
<dbReference type="PANTHER" id="PTHR38117">
    <property type="entry name" value="NACHT AND WD40 DOMAIN PROTEIN"/>
    <property type="match status" value="1"/>
</dbReference>
<name>A0A6A6A3F7_9PLEO</name>
<accession>A0A6A6A3F7</accession>
<keyword evidence="3" id="KW-1185">Reference proteome</keyword>